<comment type="caution">
    <text evidence="1">The sequence shown here is derived from an EMBL/GenBank/DDBJ whole genome shotgun (WGS) entry which is preliminary data.</text>
</comment>
<name>A0A1F8CRI5_9BACT</name>
<dbReference type="EMBL" id="MGHY01000026">
    <property type="protein sequence ID" value="OGM78871.1"/>
    <property type="molecule type" value="Genomic_DNA"/>
</dbReference>
<evidence type="ECO:0000313" key="2">
    <source>
        <dbReference type="Proteomes" id="UP000178999"/>
    </source>
</evidence>
<accession>A0A1F8CRI5</accession>
<dbReference type="AlphaFoldDB" id="A0A1F8CRI5"/>
<evidence type="ECO:0000313" key="1">
    <source>
        <dbReference type="EMBL" id="OGM78871.1"/>
    </source>
</evidence>
<reference evidence="1 2" key="1">
    <citation type="journal article" date="2016" name="Nat. Commun.">
        <title>Thousands of microbial genomes shed light on interconnected biogeochemical processes in an aquifer system.</title>
        <authorList>
            <person name="Anantharaman K."/>
            <person name="Brown C.T."/>
            <person name="Hug L.A."/>
            <person name="Sharon I."/>
            <person name="Castelle C.J."/>
            <person name="Probst A.J."/>
            <person name="Thomas B.C."/>
            <person name="Singh A."/>
            <person name="Wilkins M.J."/>
            <person name="Karaoz U."/>
            <person name="Brodie E.L."/>
            <person name="Williams K.H."/>
            <person name="Hubbard S.S."/>
            <person name="Banfield J.F."/>
        </authorList>
    </citation>
    <scope>NUCLEOTIDE SEQUENCE [LARGE SCALE GENOMIC DNA]</scope>
</reference>
<sequence length="330" mass="36943">MGMAVKNRPIGVWGRLPFVFDVLVAQNRDGSFDFLAPLSSWAKSRTSSDLVNGAFEVLVNSSGQLSALGRRIFVSVQTYERVEPGKEQKVRLLHHFITQDEKYIFQVVTMGYDTLIVVQKCMFAGWMEIDRSHYAVIQWQPDQKVWTVLFLGTAEHEPLSLASIKEAIEGSINVLDKIFPARSVANIDRSGAKKLSSLIPTEEELISLFLNIKEANCAARVVIEFLNITNLERYLMAAMLLQEAGGKNFLYVGGKGEYHSAMIVTVVGSENTHKTSVFALLPLSRGVYGEDHSKRFVPENGELYRPADVPDIFFLADWIKEHIDAAAKID</sequence>
<dbReference type="Proteomes" id="UP000178999">
    <property type="component" value="Unassembled WGS sequence"/>
</dbReference>
<organism evidence="1 2">
    <name type="scientific">Candidatus Woesebacteria bacterium RIFOXYB1_FULL_38_16</name>
    <dbReference type="NCBI Taxonomy" id="1802538"/>
    <lineage>
        <taxon>Bacteria</taxon>
        <taxon>Candidatus Woeseibacteriota</taxon>
    </lineage>
</organism>
<proteinExistence type="predicted"/>
<protein>
    <submittedName>
        <fullName evidence="1">Uncharacterized protein</fullName>
    </submittedName>
</protein>
<gene>
    <name evidence="1" type="ORF">A2382_02355</name>
</gene>